<dbReference type="Proteomes" id="UP001604277">
    <property type="component" value="Unassembled WGS sequence"/>
</dbReference>
<dbReference type="EMBL" id="JBFOLJ010000002">
    <property type="protein sequence ID" value="KAL2552676.1"/>
    <property type="molecule type" value="Genomic_DNA"/>
</dbReference>
<sequence>MILTYFNIYKAMYSSLDSQKYDRKNHKGRSIDLTEKCTSPQNCGRCFVHYSCSCKLVGFKDTEEEKQLYEDGKEARGKKTPRLDTLSFDLFFEENKEVLKSPPNSNCRTPTPTIVVLKGPATSEIAPPNSNPDPSVF</sequence>
<reference evidence="2" key="1">
    <citation type="submission" date="2024-07" db="EMBL/GenBank/DDBJ databases">
        <title>Two chromosome-level genome assemblies of Korean endemic species Abeliophyllum distichum and Forsythia ovata (Oleaceae).</title>
        <authorList>
            <person name="Jang H."/>
        </authorList>
    </citation>
    <scope>NUCLEOTIDE SEQUENCE [LARGE SCALE GENOMIC DNA]</scope>
</reference>
<evidence type="ECO:0000313" key="2">
    <source>
        <dbReference type="Proteomes" id="UP001604277"/>
    </source>
</evidence>
<evidence type="ECO:0000313" key="1">
    <source>
        <dbReference type="EMBL" id="KAL2552676.1"/>
    </source>
</evidence>
<gene>
    <name evidence="1" type="ORF">Fot_06295</name>
</gene>
<proteinExistence type="predicted"/>
<organism evidence="1 2">
    <name type="scientific">Forsythia ovata</name>
    <dbReference type="NCBI Taxonomy" id="205694"/>
    <lineage>
        <taxon>Eukaryota</taxon>
        <taxon>Viridiplantae</taxon>
        <taxon>Streptophyta</taxon>
        <taxon>Embryophyta</taxon>
        <taxon>Tracheophyta</taxon>
        <taxon>Spermatophyta</taxon>
        <taxon>Magnoliopsida</taxon>
        <taxon>eudicotyledons</taxon>
        <taxon>Gunneridae</taxon>
        <taxon>Pentapetalae</taxon>
        <taxon>asterids</taxon>
        <taxon>lamiids</taxon>
        <taxon>Lamiales</taxon>
        <taxon>Oleaceae</taxon>
        <taxon>Forsythieae</taxon>
        <taxon>Forsythia</taxon>
    </lineage>
</organism>
<dbReference type="AlphaFoldDB" id="A0ABD1WSJ3"/>
<accession>A0ABD1WSJ3</accession>
<protein>
    <submittedName>
        <fullName evidence="1">Uncharacterized protein</fullName>
    </submittedName>
</protein>
<comment type="caution">
    <text evidence="1">The sequence shown here is derived from an EMBL/GenBank/DDBJ whole genome shotgun (WGS) entry which is preliminary data.</text>
</comment>
<keyword evidence="2" id="KW-1185">Reference proteome</keyword>
<name>A0ABD1WSJ3_9LAMI</name>